<name>A0ABT1W5W4_9PROT</name>
<evidence type="ECO:0000313" key="2">
    <source>
        <dbReference type="EMBL" id="MCQ8278276.1"/>
    </source>
</evidence>
<keyword evidence="3" id="KW-1185">Reference proteome</keyword>
<evidence type="ECO:0000313" key="3">
    <source>
        <dbReference type="Proteomes" id="UP001524587"/>
    </source>
</evidence>
<evidence type="ECO:0008006" key="4">
    <source>
        <dbReference type="Google" id="ProtNLM"/>
    </source>
</evidence>
<accession>A0ABT1W5W4</accession>
<sequence length="97" mass="10212">MVRSISKRSVVGSAEAWTGRTTGGIPMSATQSADVACTKCKFFDDHVAKPQADEGLCRFNPPVSQPSADTHGLWPVVSSNDWCGHFSVDTLAAGSAD</sequence>
<dbReference type="Proteomes" id="UP001524587">
    <property type="component" value="Unassembled WGS sequence"/>
</dbReference>
<feature type="region of interest" description="Disordered" evidence="1">
    <location>
        <begin position="1"/>
        <end position="28"/>
    </location>
</feature>
<dbReference type="EMBL" id="JAMSKV010000005">
    <property type="protein sequence ID" value="MCQ8278276.1"/>
    <property type="molecule type" value="Genomic_DNA"/>
</dbReference>
<comment type="caution">
    <text evidence="2">The sequence shown here is derived from an EMBL/GenBank/DDBJ whole genome shotgun (WGS) entry which is preliminary data.</text>
</comment>
<gene>
    <name evidence="2" type="ORF">NFI95_07415</name>
</gene>
<reference evidence="2 3" key="1">
    <citation type="submission" date="2022-06" db="EMBL/GenBank/DDBJ databases">
        <title>Endosaccharibacter gen. nov., sp. nov., endophytic bacteria isolated from sugarcane.</title>
        <authorList>
            <person name="Pitiwittayakul N."/>
            <person name="Yukphan P."/>
            <person name="Charoenyingcharoen P."/>
            <person name="Tanasupawat S."/>
        </authorList>
    </citation>
    <scope>NUCLEOTIDE SEQUENCE [LARGE SCALE GENOMIC DNA]</scope>
    <source>
        <strain evidence="2 3">KSS8</strain>
    </source>
</reference>
<proteinExistence type="predicted"/>
<organism evidence="2 3">
    <name type="scientific">Endosaccharibacter trunci</name>
    <dbReference type="NCBI Taxonomy" id="2812733"/>
    <lineage>
        <taxon>Bacteria</taxon>
        <taxon>Pseudomonadati</taxon>
        <taxon>Pseudomonadota</taxon>
        <taxon>Alphaproteobacteria</taxon>
        <taxon>Acetobacterales</taxon>
        <taxon>Acetobacteraceae</taxon>
        <taxon>Endosaccharibacter</taxon>
    </lineage>
</organism>
<evidence type="ECO:0000256" key="1">
    <source>
        <dbReference type="SAM" id="MobiDB-lite"/>
    </source>
</evidence>
<protein>
    <recommendedName>
        <fullName evidence="4">High potential iron-sulfur proteins family profile domain-containing protein</fullName>
    </recommendedName>
</protein>
<dbReference type="RefSeq" id="WP_422863745.1">
    <property type="nucleotide sequence ID" value="NZ_JAMSKV010000005.1"/>
</dbReference>